<name>A0A1F8ATZ1_9BACT</name>
<evidence type="ECO:0008006" key="3">
    <source>
        <dbReference type="Google" id="ProtNLM"/>
    </source>
</evidence>
<evidence type="ECO:0000313" key="2">
    <source>
        <dbReference type="Proteomes" id="UP000178603"/>
    </source>
</evidence>
<dbReference type="EMBL" id="MGGW01000004">
    <property type="protein sequence ID" value="OGM55212.1"/>
    <property type="molecule type" value="Genomic_DNA"/>
</dbReference>
<dbReference type="AlphaFoldDB" id="A0A1F8ATZ1"/>
<comment type="caution">
    <text evidence="1">The sequence shown here is derived from an EMBL/GenBank/DDBJ whole genome shotgun (WGS) entry which is preliminary data.</text>
</comment>
<gene>
    <name evidence="1" type="ORF">A3E44_02925</name>
</gene>
<proteinExistence type="predicted"/>
<dbReference type="Proteomes" id="UP000178603">
    <property type="component" value="Unassembled WGS sequence"/>
</dbReference>
<organism evidence="1 2">
    <name type="scientific">Candidatus Woesebacteria bacterium RIFCSPHIGHO2_12_FULL_41_24</name>
    <dbReference type="NCBI Taxonomy" id="1802510"/>
    <lineage>
        <taxon>Bacteria</taxon>
        <taxon>Candidatus Woeseibacteriota</taxon>
    </lineage>
</organism>
<accession>A0A1F8ATZ1</accession>
<reference evidence="1 2" key="1">
    <citation type="journal article" date="2016" name="Nat. Commun.">
        <title>Thousands of microbial genomes shed light on interconnected biogeochemical processes in an aquifer system.</title>
        <authorList>
            <person name="Anantharaman K."/>
            <person name="Brown C.T."/>
            <person name="Hug L.A."/>
            <person name="Sharon I."/>
            <person name="Castelle C.J."/>
            <person name="Probst A.J."/>
            <person name="Thomas B.C."/>
            <person name="Singh A."/>
            <person name="Wilkins M.J."/>
            <person name="Karaoz U."/>
            <person name="Brodie E.L."/>
            <person name="Williams K.H."/>
            <person name="Hubbard S.S."/>
            <person name="Banfield J.F."/>
        </authorList>
    </citation>
    <scope>NUCLEOTIDE SEQUENCE [LARGE SCALE GENOMIC DNA]</scope>
</reference>
<evidence type="ECO:0000313" key="1">
    <source>
        <dbReference type="EMBL" id="OGM55212.1"/>
    </source>
</evidence>
<protein>
    <recommendedName>
        <fullName evidence="3">Protein kinase domain-containing protein</fullName>
    </recommendedName>
</protein>
<sequence length="272" mass="31461">MYGDIIIQNIRQLEPVFNTGTRSETYKIHDAKLEGNYFVKVVVDTQELTTSHPDNPRFKILPTETAPWYQRPPEKSTKEYGLYISDRFQHMKQYKHFNIPPTQVCTVSLDNGSYKHFFIQKEADGDLIRRVFPNSNSALGEQEYELSILSQLSDNNPSSINNLKLLAKDLIDLLNRDHFLPDLNYGVLSTDNIFYDPKTGKFSLVDVADTFDLPEALLSQLDSWELLINREGKVNDKLVKFINDNKSFDKPDLGKLEDWLRSIKGIINWRVV</sequence>